<comment type="caution">
    <text evidence="5">The sequence shown here is derived from an EMBL/GenBank/DDBJ whole genome shotgun (WGS) entry which is preliminary data.</text>
</comment>
<name>A0A9P1H1L0_9PEZI</name>
<dbReference type="PROSITE" id="PS50297">
    <property type="entry name" value="ANK_REP_REGION"/>
    <property type="match status" value="4"/>
</dbReference>
<dbReference type="PANTHER" id="PTHR24189">
    <property type="entry name" value="MYOTROPHIN"/>
    <property type="match status" value="1"/>
</dbReference>
<evidence type="ECO:0000313" key="6">
    <source>
        <dbReference type="Proteomes" id="UP000838763"/>
    </source>
</evidence>
<evidence type="ECO:0000256" key="3">
    <source>
        <dbReference type="PROSITE-ProRule" id="PRU00023"/>
    </source>
</evidence>
<protein>
    <recommendedName>
        <fullName evidence="4">NACHT-NTPase and P-loop NTPases N-terminal domain-containing protein</fullName>
    </recommendedName>
</protein>
<dbReference type="PROSITE" id="PS50088">
    <property type="entry name" value="ANK_REPEAT"/>
    <property type="match status" value="5"/>
</dbReference>
<keyword evidence="2 3" id="KW-0040">ANK repeat</keyword>
<feature type="repeat" description="ANK" evidence="3">
    <location>
        <begin position="419"/>
        <end position="451"/>
    </location>
</feature>
<keyword evidence="1" id="KW-0677">Repeat</keyword>
<dbReference type="InterPro" id="IPR031352">
    <property type="entry name" value="SesA"/>
</dbReference>
<feature type="repeat" description="ANK" evidence="3">
    <location>
        <begin position="519"/>
        <end position="541"/>
    </location>
</feature>
<dbReference type="AlphaFoldDB" id="A0A9P1H1L0"/>
<evidence type="ECO:0000313" key="5">
    <source>
        <dbReference type="EMBL" id="CAI4213725.1"/>
    </source>
</evidence>
<dbReference type="InterPro" id="IPR036770">
    <property type="entry name" value="Ankyrin_rpt-contain_sf"/>
</dbReference>
<accession>A0A9P1H1L0</accession>
<gene>
    <name evidence="5" type="ORF">PPNO1_LOCUS3468</name>
</gene>
<dbReference type="PANTHER" id="PTHR24189:SF50">
    <property type="entry name" value="ANKYRIN REPEAT AND SOCS BOX PROTEIN 2"/>
    <property type="match status" value="1"/>
</dbReference>
<feature type="repeat" description="ANK" evidence="3">
    <location>
        <begin position="453"/>
        <end position="485"/>
    </location>
</feature>
<dbReference type="PRINTS" id="PR01415">
    <property type="entry name" value="ANKYRIN"/>
</dbReference>
<feature type="domain" description="NACHT-NTPase and P-loop NTPases N-terminal" evidence="4">
    <location>
        <begin position="23"/>
        <end position="150"/>
    </location>
</feature>
<dbReference type="Gene3D" id="1.25.40.20">
    <property type="entry name" value="Ankyrin repeat-containing domain"/>
    <property type="match status" value="1"/>
</dbReference>
<reference evidence="5" key="1">
    <citation type="submission" date="2022-11" db="EMBL/GenBank/DDBJ databases">
        <authorList>
            <person name="Scott C."/>
            <person name="Bruce N."/>
        </authorList>
    </citation>
    <scope>NUCLEOTIDE SEQUENCE</scope>
</reference>
<feature type="repeat" description="ANK" evidence="3">
    <location>
        <begin position="557"/>
        <end position="581"/>
    </location>
</feature>
<dbReference type="OrthoDB" id="195446at2759"/>
<dbReference type="Pfam" id="PF17107">
    <property type="entry name" value="SesA"/>
    <property type="match status" value="1"/>
</dbReference>
<dbReference type="Proteomes" id="UP000838763">
    <property type="component" value="Unassembled WGS sequence"/>
</dbReference>
<organism evidence="5 6">
    <name type="scientific">Parascedosporium putredinis</name>
    <dbReference type="NCBI Taxonomy" id="1442378"/>
    <lineage>
        <taxon>Eukaryota</taxon>
        <taxon>Fungi</taxon>
        <taxon>Dikarya</taxon>
        <taxon>Ascomycota</taxon>
        <taxon>Pezizomycotina</taxon>
        <taxon>Sordariomycetes</taxon>
        <taxon>Hypocreomycetidae</taxon>
        <taxon>Microascales</taxon>
        <taxon>Microascaceae</taxon>
        <taxon>Parascedosporium</taxon>
    </lineage>
</organism>
<feature type="repeat" description="ANK" evidence="3">
    <location>
        <begin position="486"/>
        <end position="518"/>
    </location>
</feature>
<dbReference type="SUPFAM" id="SSF48403">
    <property type="entry name" value="Ankyrin repeat"/>
    <property type="match status" value="1"/>
</dbReference>
<dbReference type="Pfam" id="PF00023">
    <property type="entry name" value="Ank"/>
    <property type="match status" value="2"/>
</dbReference>
<evidence type="ECO:0000259" key="4">
    <source>
        <dbReference type="Pfam" id="PF17107"/>
    </source>
</evidence>
<keyword evidence="6" id="KW-1185">Reference proteome</keyword>
<dbReference type="InterPro" id="IPR002110">
    <property type="entry name" value="Ankyrin_rpt"/>
</dbReference>
<evidence type="ECO:0000256" key="1">
    <source>
        <dbReference type="ARBA" id="ARBA00022737"/>
    </source>
</evidence>
<proteinExistence type="predicted"/>
<dbReference type="Pfam" id="PF12796">
    <property type="entry name" value="Ank_2"/>
    <property type="match status" value="1"/>
</dbReference>
<evidence type="ECO:0000256" key="2">
    <source>
        <dbReference type="ARBA" id="ARBA00023043"/>
    </source>
</evidence>
<dbReference type="InterPro" id="IPR050745">
    <property type="entry name" value="Multifunctional_regulatory"/>
</dbReference>
<sequence>MIQQLPINATQPHPQMDPVIAPIASVIGIIGGIAGTWNTISKISGLPEAFRQVEQHLPLVEKILENIVDELQTSTLDPQHVKAIQNIVSSCNEKAKRLDGIFEEIKQKCEKEGTTDWTTLRKAYKKTLHGIKARRVEALMKDILQGLQKLALDRTFQPKIGGELDSISEAIKELSDVEPSLEDSEFGRQGPLGIQNIESGATGYQTNAVGDVVNHGIYAVNGNGNTFQIGESEEEQSMISSEIEMVIRSKAIDLSQRLKLNHDEEVILINELTQVPNHTYLWVHLTFSELEDSILLTPGNIRLQVRAIPRTVSEAYERILSKSRDTRLTKKLLHIIIAAARPLTLKEMSMALAIANREDLVRENDLVPEERFCNDVRQLCGLFVIIVDSKVHPFSRGVVTFMGGSGRRLSPLLEAKDSDGQTPLHHASMNGYDEIVEQLLKAGADVNTKKPIYGWTPLHHASESGHDTVVQQLLNAGADINAKERNGRTPLHCASANGHDMIVQQLLKAGADVDARDSDDWTPLHHASVNGYYEIVERLLRLALMSMLRIAMAGPHASESGHDTVVQQLLNAGADINAKESNSRTS</sequence>
<dbReference type="SMART" id="SM00248">
    <property type="entry name" value="ANK"/>
    <property type="match status" value="5"/>
</dbReference>
<dbReference type="EMBL" id="CALLCH030000009">
    <property type="protein sequence ID" value="CAI4213725.1"/>
    <property type="molecule type" value="Genomic_DNA"/>
</dbReference>